<dbReference type="InterPro" id="IPR036366">
    <property type="entry name" value="PGBDSf"/>
</dbReference>
<dbReference type="Gene3D" id="3.40.80.10">
    <property type="entry name" value="Peptidoglycan recognition protein-like"/>
    <property type="match status" value="1"/>
</dbReference>
<feature type="domain" description="N-acetylmuramoyl-L-alanine amidase" evidence="2">
    <location>
        <begin position="57"/>
        <end position="206"/>
    </location>
</feature>
<dbReference type="Proteomes" id="UP000187486">
    <property type="component" value="Unassembled WGS sequence"/>
</dbReference>
<dbReference type="PANTHER" id="PTHR11022">
    <property type="entry name" value="PEPTIDOGLYCAN RECOGNITION PROTEIN"/>
    <property type="match status" value="1"/>
</dbReference>
<dbReference type="GO" id="GO:0009253">
    <property type="term" value="P:peptidoglycan catabolic process"/>
    <property type="evidence" value="ECO:0007669"/>
    <property type="project" value="InterPro"/>
</dbReference>
<name>A0A1R0L1Y8_9PSEU</name>
<dbReference type="EMBL" id="MQUQ01000003">
    <property type="protein sequence ID" value="OLZ55734.1"/>
    <property type="molecule type" value="Genomic_DNA"/>
</dbReference>
<dbReference type="SUPFAM" id="SSF55846">
    <property type="entry name" value="N-acetylmuramoyl-L-alanine amidase-like"/>
    <property type="match status" value="1"/>
</dbReference>
<dbReference type="SMART" id="SM00701">
    <property type="entry name" value="PGRP"/>
    <property type="match status" value="1"/>
</dbReference>
<dbReference type="AlphaFoldDB" id="A0A1R0L1Y8"/>
<dbReference type="PANTHER" id="PTHR11022:SF41">
    <property type="entry name" value="PEPTIDOGLYCAN-RECOGNITION PROTEIN LC-RELATED"/>
    <property type="match status" value="1"/>
</dbReference>
<accession>A0A1R0L1Y8</accession>
<evidence type="ECO:0000259" key="2">
    <source>
        <dbReference type="SMART" id="SM00644"/>
    </source>
</evidence>
<dbReference type="InterPro" id="IPR036365">
    <property type="entry name" value="PGBD-like_sf"/>
</dbReference>
<dbReference type="SUPFAM" id="SSF47090">
    <property type="entry name" value="PGBD-like"/>
    <property type="match status" value="1"/>
</dbReference>
<dbReference type="GO" id="GO:0008745">
    <property type="term" value="F:N-acetylmuramoyl-L-alanine amidase activity"/>
    <property type="evidence" value="ECO:0007669"/>
    <property type="project" value="InterPro"/>
</dbReference>
<dbReference type="Pfam" id="PF01510">
    <property type="entry name" value="Amidase_2"/>
    <property type="match status" value="1"/>
</dbReference>
<feature type="domain" description="Peptidoglycan recognition protein family" evidence="3">
    <location>
        <begin position="45"/>
        <end position="200"/>
    </location>
</feature>
<dbReference type="InterPro" id="IPR006311">
    <property type="entry name" value="TAT_signal"/>
</dbReference>
<sequence length="326" mass="34698">MGVTPVADFDRRTALKGGLTASAVGLLGTATTSAAAAAPGAVREPTIHATAAWGARPPNGVIEVQNHKPTYIVVHHTVEPGNVTDYTLEHAYWASRSIQNFHMDTRGWVDSGQQFTNSRGGHITEGRHRSLEILRGGTRHVLGANVGNNNSTCIGIENEGLYSKEDVTPALWDSLVKMVAYIASQYGISPEFIKGHRDFNSTECPGTVLYDRLPELRAEVGKLLGSASPKVDLPQWPLLKPGDTGPRVRMAQELLRARGFAVPADGVFGESTKDAVAEVAARNGLERDACGATVATDETGFLGSDIWPLIVGSGTDPRALKARLAG</sequence>
<dbReference type="Pfam" id="PF01471">
    <property type="entry name" value="PG_binding_1"/>
    <property type="match status" value="1"/>
</dbReference>
<dbReference type="GO" id="GO:0008270">
    <property type="term" value="F:zinc ion binding"/>
    <property type="evidence" value="ECO:0007669"/>
    <property type="project" value="InterPro"/>
</dbReference>
<dbReference type="STRING" id="76021.BS329_04260"/>
<dbReference type="InterPro" id="IPR002502">
    <property type="entry name" value="Amidase_domain"/>
</dbReference>
<comment type="caution">
    <text evidence="4">The sequence shown here is derived from an EMBL/GenBank/DDBJ whole genome shotgun (WGS) entry which is preliminary data.</text>
</comment>
<protein>
    <submittedName>
        <fullName evidence="4">N-acetylmuramoyl-L-alanine amidase</fullName>
    </submittedName>
</protein>
<keyword evidence="5" id="KW-1185">Reference proteome</keyword>
<evidence type="ECO:0000259" key="3">
    <source>
        <dbReference type="SMART" id="SM00701"/>
    </source>
</evidence>
<dbReference type="InterPro" id="IPR015510">
    <property type="entry name" value="PGRP"/>
</dbReference>
<organism evidence="4 5">
    <name type="scientific">Amycolatopsis coloradensis</name>
    <dbReference type="NCBI Taxonomy" id="76021"/>
    <lineage>
        <taxon>Bacteria</taxon>
        <taxon>Bacillati</taxon>
        <taxon>Actinomycetota</taxon>
        <taxon>Actinomycetes</taxon>
        <taxon>Pseudonocardiales</taxon>
        <taxon>Pseudonocardiaceae</taxon>
        <taxon>Amycolatopsis</taxon>
    </lineage>
</organism>
<evidence type="ECO:0000256" key="1">
    <source>
        <dbReference type="ARBA" id="ARBA00007553"/>
    </source>
</evidence>
<dbReference type="PROSITE" id="PS51318">
    <property type="entry name" value="TAT"/>
    <property type="match status" value="1"/>
</dbReference>
<proteinExistence type="inferred from homology"/>
<dbReference type="InterPro" id="IPR006619">
    <property type="entry name" value="PGRP_domain_met/bac"/>
</dbReference>
<dbReference type="SMART" id="SM00644">
    <property type="entry name" value="Ami_2"/>
    <property type="match status" value="1"/>
</dbReference>
<dbReference type="CDD" id="cd06583">
    <property type="entry name" value="PGRP"/>
    <property type="match status" value="1"/>
</dbReference>
<evidence type="ECO:0000313" key="5">
    <source>
        <dbReference type="Proteomes" id="UP000187486"/>
    </source>
</evidence>
<evidence type="ECO:0000313" key="4">
    <source>
        <dbReference type="EMBL" id="OLZ55734.1"/>
    </source>
</evidence>
<comment type="similarity">
    <text evidence="1">Belongs to the N-acetylmuramoyl-L-alanine amidase 2 family.</text>
</comment>
<reference evidence="4 5" key="1">
    <citation type="submission" date="2016-01" db="EMBL/GenBank/DDBJ databases">
        <title>Amycolatopsis coloradensis genome sequencing and assembly.</title>
        <authorList>
            <person name="Mayilraj S."/>
        </authorList>
    </citation>
    <scope>NUCLEOTIDE SEQUENCE [LARGE SCALE GENOMIC DNA]</scope>
    <source>
        <strain evidence="4 5">DSM 44225</strain>
    </source>
</reference>
<dbReference type="InterPro" id="IPR002477">
    <property type="entry name" value="Peptidoglycan-bd-like"/>
</dbReference>
<gene>
    <name evidence="4" type="ORF">BS329_04260</name>
</gene>
<dbReference type="Gene3D" id="1.10.101.10">
    <property type="entry name" value="PGBD-like superfamily/PGBD"/>
    <property type="match status" value="1"/>
</dbReference>
<dbReference type="InterPro" id="IPR036505">
    <property type="entry name" value="Amidase/PGRP_sf"/>
</dbReference>